<dbReference type="PROSITE" id="PS51257">
    <property type="entry name" value="PROKAR_LIPOPROTEIN"/>
    <property type="match status" value="1"/>
</dbReference>
<dbReference type="SUPFAM" id="SSF56601">
    <property type="entry name" value="beta-lactamase/transpeptidase-like"/>
    <property type="match status" value="1"/>
</dbReference>
<feature type="domain" description="Beta-lactamase-related" evidence="1">
    <location>
        <begin position="94"/>
        <end position="363"/>
    </location>
</feature>
<dbReference type="EMBL" id="AAYA01000014">
    <property type="protein sequence ID" value="EBA06592.1"/>
    <property type="molecule type" value="Genomic_DNA"/>
</dbReference>
<dbReference type="PANTHER" id="PTHR43283">
    <property type="entry name" value="BETA-LACTAMASE-RELATED"/>
    <property type="match status" value="1"/>
</dbReference>
<keyword evidence="2" id="KW-0378">Hydrolase</keyword>
<evidence type="ECO:0000259" key="1">
    <source>
        <dbReference type="Pfam" id="PF00144"/>
    </source>
</evidence>
<evidence type="ECO:0000313" key="3">
    <source>
        <dbReference type="Proteomes" id="UP000005713"/>
    </source>
</evidence>
<dbReference type="AlphaFoldDB" id="A3K8B3"/>
<dbReference type="PANTHER" id="PTHR43283:SF14">
    <property type="entry name" value="BLL8153 PROTEIN"/>
    <property type="match status" value="1"/>
</dbReference>
<protein>
    <submittedName>
        <fullName evidence="2">6-aminohexanoate-dimer hydrolase, putative</fullName>
    </submittedName>
</protein>
<gene>
    <name evidence="2" type="ORF">SSE37_10063</name>
</gene>
<dbReference type="Pfam" id="PF00144">
    <property type="entry name" value="Beta-lactamase"/>
    <property type="match status" value="1"/>
</dbReference>
<accession>A3K8B3</accession>
<dbReference type="RefSeq" id="WP_005862192.1">
    <property type="nucleotide sequence ID" value="NZ_AAYA01000014.1"/>
</dbReference>
<dbReference type="InterPro" id="IPR001466">
    <property type="entry name" value="Beta-lactam-related"/>
</dbReference>
<reference evidence="2 3" key="1">
    <citation type="submission" date="2006-06" db="EMBL/GenBank/DDBJ databases">
        <authorList>
            <person name="Moran M.A."/>
            <person name="Ferriera S."/>
            <person name="Johnson J."/>
            <person name="Kravitz S."/>
            <person name="Beeson K."/>
            <person name="Sutton G."/>
            <person name="Rogers Y.-H."/>
            <person name="Friedman R."/>
            <person name="Frazier M."/>
            <person name="Venter J.C."/>
        </authorList>
    </citation>
    <scope>NUCLEOTIDE SEQUENCE [LARGE SCALE GENOMIC DNA]</scope>
    <source>
        <strain evidence="2 3">E-37</strain>
    </source>
</reference>
<name>A3K8B3_SAGS3</name>
<evidence type="ECO:0000313" key="2">
    <source>
        <dbReference type="EMBL" id="EBA06592.1"/>
    </source>
</evidence>
<sequence>MGRLLRRTGQVLTVLLLATACLVAWKFEEIKRLRAVTTLFNEGRIVHNFSHMDELFESAPMPIPAPPEPLPPGPAMTMPADWEDWLARRAVTGVVVLKHGKRVHETYRLGTQQSDQRISWSVAKSYLSGLFGILLAECHVDSLDDPVTRYVPDLAGSAYDGVTIRNVLQMTSGVAFDEDYLDFWSDINKMGRVLALGGSMDDFAAGLSDRDGPAGARWHYVSIDTHVLGMVVRGATGRSLPDLLAEKLLVPMGTYGTPYYVTDGYGVAFALGGLNVTTRDYARMGEMFRLGGALQGRQIVPRAWVEESTTPSAPSEPGKLRYGYQWWMPADARKGEFMARGVYGQYVYVDRQSQTVVAINAADRSFRDTGAFDDALAMFRKISGGTQ</sequence>
<dbReference type="InterPro" id="IPR050789">
    <property type="entry name" value="Diverse_Enzym_Activities"/>
</dbReference>
<dbReference type="Proteomes" id="UP000005713">
    <property type="component" value="Unassembled WGS sequence"/>
</dbReference>
<dbReference type="eggNOG" id="COG1680">
    <property type="taxonomic scope" value="Bacteria"/>
</dbReference>
<dbReference type="OrthoDB" id="9814204at2"/>
<dbReference type="InterPro" id="IPR012338">
    <property type="entry name" value="Beta-lactam/transpept-like"/>
</dbReference>
<organism evidence="2 3">
    <name type="scientific">Sagittula stellata (strain ATCC 700073 / DSM 11524 / E-37)</name>
    <dbReference type="NCBI Taxonomy" id="388399"/>
    <lineage>
        <taxon>Bacteria</taxon>
        <taxon>Pseudomonadati</taxon>
        <taxon>Pseudomonadota</taxon>
        <taxon>Alphaproteobacteria</taxon>
        <taxon>Rhodobacterales</taxon>
        <taxon>Roseobacteraceae</taxon>
        <taxon>Sagittula</taxon>
    </lineage>
</organism>
<comment type="caution">
    <text evidence="2">The sequence shown here is derived from an EMBL/GenBank/DDBJ whole genome shotgun (WGS) entry which is preliminary data.</text>
</comment>
<proteinExistence type="predicted"/>
<dbReference type="GO" id="GO:0016787">
    <property type="term" value="F:hydrolase activity"/>
    <property type="evidence" value="ECO:0007669"/>
    <property type="project" value="UniProtKB-KW"/>
</dbReference>
<dbReference type="Gene3D" id="3.40.710.10">
    <property type="entry name" value="DD-peptidase/beta-lactamase superfamily"/>
    <property type="match status" value="1"/>
</dbReference>
<keyword evidence="3" id="KW-1185">Reference proteome</keyword>